<dbReference type="EMBL" id="VUMU01000021">
    <property type="protein sequence ID" value="MST59151.1"/>
    <property type="molecule type" value="Genomic_DNA"/>
</dbReference>
<keyword evidence="2" id="KW-1185">Reference proteome</keyword>
<gene>
    <name evidence="1" type="ORF">FYJ59_13060</name>
</gene>
<dbReference type="Proteomes" id="UP000476055">
    <property type="component" value="Unassembled WGS sequence"/>
</dbReference>
<reference evidence="1 2" key="1">
    <citation type="submission" date="2019-08" db="EMBL/GenBank/DDBJ databases">
        <title>In-depth cultivation of the pig gut microbiome towards novel bacterial diversity and tailored functional studies.</title>
        <authorList>
            <person name="Wylensek D."/>
            <person name="Hitch T.C.A."/>
            <person name="Clavel T."/>
        </authorList>
    </citation>
    <scope>NUCLEOTIDE SEQUENCE [LARGE SCALE GENOMIC DNA]</scope>
    <source>
        <strain evidence="1 2">WCA3-601-WT-6H</strain>
    </source>
</reference>
<comment type="caution">
    <text evidence="1">The sequence shown here is derived from an EMBL/GenBank/DDBJ whole genome shotgun (WGS) entry which is preliminary data.</text>
</comment>
<dbReference type="AlphaFoldDB" id="A0A6L5YLK6"/>
<evidence type="ECO:0000313" key="2">
    <source>
        <dbReference type="Proteomes" id="UP000476055"/>
    </source>
</evidence>
<accession>A0A6L5YLK6</accession>
<proteinExistence type="predicted"/>
<evidence type="ECO:0000313" key="1">
    <source>
        <dbReference type="EMBL" id="MST59151.1"/>
    </source>
</evidence>
<organism evidence="1 2">
    <name type="scientific">Waltera intestinalis</name>
    <dbReference type="NCBI Taxonomy" id="2606635"/>
    <lineage>
        <taxon>Bacteria</taxon>
        <taxon>Bacillati</taxon>
        <taxon>Bacillota</taxon>
        <taxon>Clostridia</taxon>
        <taxon>Lachnospirales</taxon>
        <taxon>Lachnospiraceae</taxon>
        <taxon>Waltera</taxon>
    </lineage>
</organism>
<protein>
    <submittedName>
        <fullName evidence="1">Uncharacterized protein</fullName>
    </submittedName>
</protein>
<sequence>MRRNYFYREDLQVELTQLQLEEEDEKERFLEGSALFEQKPENLFEIGLDYRISENLGSKHKRLVPGYVVLEITGNICRISPILYPEFRGKGYWKEARELLLERIFKGSFFTEENGRRVPYRIDRVEIGTTVVTKEEFLQTYYKDDIYVVMYAYYSDWTIYGYFTRKSDAEKYCTAHPEMDLTVETLHCLDHKQDLSKVSVKYQYLVRFRLHDKTWCLDPSFQSEEAGEPEAVGEKTSRYVIEMGPDPENPRWIRIKVTLERADRSIAEKTAQDLFYQYLNFCENHPNHKSAADFLSQL</sequence>
<name>A0A6L5YLK6_9FIRM</name>
<dbReference type="RefSeq" id="WP_154498585.1">
    <property type="nucleotide sequence ID" value="NZ_VUMU01000021.1"/>
</dbReference>